<organism evidence="1 2">
    <name type="scientific">Mycobacterium tuberculosis</name>
    <dbReference type="NCBI Taxonomy" id="1773"/>
    <lineage>
        <taxon>Bacteria</taxon>
        <taxon>Bacillati</taxon>
        <taxon>Actinomycetota</taxon>
        <taxon>Actinomycetes</taxon>
        <taxon>Mycobacteriales</taxon>
        <taxon>Mycobacteriaceae</taxon>
        <taxon>Mycobacterium</taxon>
        <taxon>Mycobacterium tuberculosis complex</taxon>
    </lineage>
</organism>
<protein>
    <submittedName>
        <fullName evidence="1">Transcription termination factor Rho</fullName>
    </submittedName>
</protein>
<evidence type="ECO:0000313" key="2">
    <source>
        <dbReference type="Proteomes" id="UP000256381"/>
    </source>
</evidence>
<name>A0AB73YFH7_MYCTX</name>
<dbReference type="Proteomes" id="UP000256381">
    <property type="component" value="Unassembled WGS sequence"/>
</dbReference>
<evidence type="ECO:0000313" key="1">
    <source>
        <dbReference type="EMBL" id="REQ49328.1"/>
    </source>
</evidence>
<dbReference type="RefSeq" id="WP_009936573.1">
    <property type="nucleotide sequence ID" value="NZ_CEGB01000224.1"/>
</dbReference>
<gene>
    <name evidence="1" type="ORF">DSJ38_16460</name>
</gene>
<reference evidence="1 2" key="1">
    <citation type="journal article" date="2017" name="N. Engl. J. Med.">
        <title>Transmission of Extensively Drug-Resistant Tuberculosis in South Africa.</title>
        <authorList>
            <person name="Shah N.S."/>
            <person name="Auld S.C."/>
            <person name="Brust J.C."/>
            <person name="Mathema B."/>
            <person name="Ismail N."/>
            <person name="Moodley P."/>
            <person name="Mlisana K."/>
            <person name="Allana S."/>
            <person name="Campbell A."/>
            <person name="Mthiyane T."/>
            <person name="Morris N."/>
            <person name="Mpangase P."/>
            <person name="van der Meulen H."/>
            <person name="Omar S.V."/>
            <person name="Brown T.S."/>
            <person name="Narechania A."/>
            <person name="Shaskina E."/>
            <person name="Kapwata T."/>
            <person name="Kreiswirth B."/>
            <person name="Gandhi N.R."/>
        </authorList>
    </citation>
    <scope>NUCLEOTIDE SEQUENCE [LARGE SCALE GENOMIC DNA]</scope>
    <source>
        <strain evidence="1 2">32301_S10</strain>
    </source>
</reference>
<proteinExistence type="predicted"/>
<accession>A0AB73YFH7</accession>
<dbReference type="EMBL" id="QTBD01000196">
    <property type="protein sequence ID" value="REQ49328.1"/>
    <property type="molecule type" value="Genomic_DNA"/>
</dbReference>
<sequence length="35" mass="3565">MAITVAKSMIGALGDLADCNKTPYDVISGGRKGNP</sequence>
<dbReference type="AlphaFoldDB" id="A0AB73YFH7"/>
<comment type="caution">
    <text evidence="1">The sequence shown here is derived from an EMBL/GenBank/DDBJ whole genome shotgun (WGS) entry which is preliminary data.</text>
</comment>